<proteinExistence type="predicted"/>
<dbReference type="EMBL" id="JAHHGM010000003">
    <property type="protein sequence ID" value="MBT2988191.1"/>
    <property type="molecule type" value="Genomic_DNA"/>
</dbReference>
<dbReference type="NCBIfam" id="NF038390">
    <property type="entry name" value="Nsidase_PpnN"/>
    <property type="match status" value="1"/>
</dbReference>
<dbReference type="Gene3D" id="3.40.50.450">
    <property type="match status" value="1"/>
</dbReference>
<dbReference type="Pfam" id="PF14793">
    <property type="entry name" value="DUF4478"/>
    <property type="match status" value="1"/>
</dbReference>
<dbReference type="InterPro" id="IPR049788">
    <property type="entry name" value="PpnN"/>
</dbReference>
<dbReference type="PANTHER" id="PTHR43393:SF1">
    <property type="entry name" value="PYRIMIDINE_PURINE NUCLEOTIDE 5'-MONOPHOSPHATE NUCLEOSIDASE"/>
    <property type="match status" value="1"/>
</dbReference>
<sequence>MNFSPPRLSASVRPEGSLEVLSQLEVNALLDTSARGLYSLFRRCALAVLNCGSDTDNAREIFETYRDFGIHLLQTNRGIKLRLENAPASAFVDSRMIRGIQEHLFAVLRDIIYVYNEIQNSTAYDLANSSHITSAVFHILRNARVLHTGMEPNLVVCWGGHSIGRNEYDYTKEVGYQLGLRGLNVCTGCGPGAMKGPMKGATIGHAKQRIGSGRYLGITEPGIIASEPPNPIVNELVIMPDIEKRLEAFVRVGHGIVIFPGGAGTMEELLYLLGILMHPQNREHVFPLILTGPAEAADYFAEIDRFIHATLGPEAQNFYLVIIDDPDTVASSLAVAMEQVRAYRYDGNDAFYFNWRLFIEQTLQQPFKPTHHAMAELNLAHGQDGYAMAANLRRAFSGIVAGNVKEDGIKAVEKNGPFIIHGDAEIVVAMDRLLISFAEQNRMKLQGDYSPCYQLVS</sequence>
<comment type="caution">
    <text evidence="6">The sequence shown here is derived from an EMBL/GenBank/DDBJ whole genome shotgun (WGS) entry which is preliminary data.</text>
</comment>
<dbReference type="InterPro" id="IPR031100">
    <property type="entry name" value="LOG_fam"/>
</dbReference>
<evidence type="ECO:0000256" key="2">
    <source>
        <dbReference type="ARBA" id="ARBA00011985"/>
    </source>
</evidence>
<evidence type="ECO:0000256" key="3">
    <source>
        <dbReference type="ARBA" id="ARBA00031983"/>
    </source>
</evidence>
<dbReference type="Gene3D" id="3.30.1850.10">
    <property type="entry name" value="MoCo carrier protein-like"/>
    <property type="match status" value="1"/>
</dbReference>
<evidence type="ECO:0000259" key="4">
    <source>
        <dbReference type="Pfam" id="PF11892"/>
    </source>
</evidence>
<name>A0A944M655_9GAMM</name>
<evidence type="ECO:0000256" key="1">
    <source>
        <dbReference type="ARBA" id="ARBA00000274"/>
    </source>
</evidence>
<evidence type="ECO:0000259" key="5">
    <source>
        <dbReference type="Pfam" id="PF14793"/>
    </source>
</evidence>
<dbReference type="PANTHER" id="PTHR43393">
    <property type="entry name" value="CYTOKININ RIBOSIDE 5'-MONOPHOSPHATE PHOSPHORIBOHYDROLASE"/>
    <property type="match status" value="1"/>
</dbReference>
<dbReference type="Pfam" id="PF11892">
    <property type="entry name" value="PpnN_C"/>
    <property type="match status" value="1"/>
</dbReference>
<dbReference type="InterPro" id="IPR037153">
    <property type="entry name" value="PpnN-like_sf"/>
</dbReference>
<evidence type="ECO:0000313" key="6">
    <source>
        <dbReference type="EMBL" id="MBT2988191.1"/>
    </source>
</evidence>
<protein>
    <recommendedName>
        <fullName evidence="3">AMP nucleosidase</fullName>
        <ecNumber evidence="2">3.2.2.4</ecNumber>
    </recommendedName>
    <alternativeName>
        <fullName evidence="3">AMP nucleosidase</fullName>
    </alternativeName>
</protein>
<gene>
    <name evidence="6" type="ORF">KME65_04445</name>
</gene>
<reference evidence="6 7" key="1">
    <citation type="submission" date="2021-05" db="EMBL/GenBank/DDBJ databases">
        <title>Genetic and Functional Diversity in Clade A Lucinid endosymbionts from the Bahamas.</title>
        <authorList>
            <person name="Giani N.M."/>
            <person name="Engel A.S."/>
            <person name="Campbell B.J."/>
        </authorList>
    </citation>
    <scope>NUCLEOTIDE SEQUENCE [LARGE SCALE GENOMIC DNA]</scope>
    <source>
        <strain evidence="6">LUC16012Gg_MoonRockCtena</strain>
    </source>
</reference>
<feature type="domain" description="Pyrimidine/purine nucleotide 5'-monophosphate nucleosidase C-terminal" evidence="4">
    <location>
        <begin position="337"/>
        <end position="455"/>
    </location>
</feature>
<dbReference type="Proteomes" id="UP000770889">
    <property type="component" value="Unassembled WGS sequence"/>
</dbReference>
<dbReference type="EC" id="3.2.2.4" evidence="2"/>
<dbReference type="InterPro" id="IPR027820">
    <property type="entry name" value="PpnN_N"/>
</dbReference>
<dbReference type="Pfam" id="PF03641">
    <property type="entry name" value="Lysine_decarbox"/>
    <property type="match status" value="1"/>
</dbReference>
<evidence type="ECO:0000313" key="7">
    <source>
        <dbReference type="Proteomes" id="UP000770889"/>
    </source>
</evidence>
<organism evidence="6 7">
    <name type="scientific">Candidatus Thiodiazotropha taylori</name>
    <dbReference type="NCBI Taxonomy" id="2792791"/>
    <lineage>
        <taxon>Bacteria</taxon>
        <taxon>Pseudomonadati</taxon>
        <taxon>Pseudomonadota</taxon>
        <taxon>Gammaproteobacteria</taxon>
        <taxon>Chromatiales</taxon>
        <taxon>Sedimenticolaceae</taxon>
        <taxon>Candidatus Thiodiazotropha</taxon>
    </lineage>
</organism>
<accession>A0A944M655</accession>
<dbReference type="GO" id="GO:0005829">
    <property type="term" value="C:cytosol"/>
    <property type="evidence" value="ECO:0007669"/>
    <property type="project" value="TreeGrafter"/>
</dbReference>
<comment type="catalytic activity">
    <reaction evidence="1">
        <text>AMP + H2O = D-ribose 5-phosphate + adenine</text>
        <dbReference type="Rhea" id="RHEA:20129"/>
        <dbReference type="ChEBI" id="CHEBI:15377"/>
        <dbReference type="ChEBI" id="CHEBI:16708"/>
        <dbReference type="ChEBI" id="CHEBI:78346"/>
        <dbReference type="ChEBI" id="CHEBI:456215"/>
        <dbReference type="EC" id="3.2.2.4"/>
    </reaction>
</comment>
<dbReference type="AlphaFoldDB" id="A0A944M655"/>
<dbReference type="InterPro" id="IPR052341">
    <property type="entry name" value="LOG_family_nucleotidases"/>
</dbReference>
<feature type="domain" description="Pyrimidine/purine nucleotide 5'-monophosphate nucleosidase N-terminal" evidence="5">
    <location>
        <begin position="11"/>
        <end position="117"/>
    </location>
</feature>
<dbReference type="InterPro" id="IPR021826">
    <property type="entry name" value="PpnN_C"/>
</dbReference>
<dbReference type="SUPFAM" id="SSF102405">
    <property type="entry name" value="MCP/YpsA-like"/>
    <property type="match status" value="1"/>
</dbReference>
<dbReference type="GO" id="GO:0008714">
    <property type="term" value="F:AMP nucleosidase activity"/>
    <property type="evidence" value="ECO:0007669"/>
    <property type="project" value="UniProtKB-EC"/>
</dbReference>